<protein>
    <submittedName>
        <fullName evidence="3">NADPH-dependent ferric siderophore reductase</fullName>
    </submittedName>
</protein>
<dbReference type="InterPro" id="IPR017927">
    <property type="entry name" value="FAD-bd_FR_type"/>
</dbReference>
<dbReference type="GO" id="GO:0016491">
    <property type="term" value="F:oxidoreductase activity"/>
    <property type="evidence" value="ECO:0007669"/>
    <property type="project" value="InterPro"/>
</dbReference>
<dbReference type="PROSITE" id="PS51384">
    <property type="entry name" value="FAD_FR"/>
    <property type="match status" value="1"/>
</dbReference>
<dbReference type="Proteomes" id="UP000249590">
    <property type="component" value="Unassembled WGS sequence"/>
</dbReference>
<evidence type="ECO:0000259" key="2">
    <source>
        <dbReference type="PROSITE" id="PS51384"/>
    </source>
</evidence>
<sequence length="256" mass="27009">MDSPTPLPATAPTIRRVRHELERRDLTVSAVERITPAMIRVTLEGDALATFASASPDDHVKVFVPGDDGAPVGRDYTPRSFDTEARSLVIDFVDHDAGPAALWARQARTGDALQVGGPRGSGVVEGVSSWLLIGDETALPAIGRRIEELPAGTPVTSLVAVDGPAEEQTFATAAALDARWIHRPAAEAADPAPYLAALKAIDIAPGTYVWVAAEAGVARAIRTVLLEERGLPKPWLKAAGYWAAGRADGSVKSIDE</sequence>
<gene>
    <name evidence="3" type="ORF">DLJ53_01370</name>
</gene>
<dbReference type="RefSeq" id="WP_111343946.1">
    <property type="nucleotide sequence ID" value="NZ_QHHQ01000001.1"/>
</dbReference>
<evidence type="ECO:0000313" key="3">
    <source>
        <dbReference type="EMBL" id="RAI04446.1"/>
    </source>
</evidence>
<keyword evidence="4" id="KW-1185">Reference proteome</keyword>
<dbReference type="Gene3D" id="2.40.30.10">
    <property type="entry name" value="Translation factors"/>
    <property type="match status" value="1"/>
</dbReference>
<dbReference type="PANTHER" id="PTHR30157:SF0">
    <property type="entry name" value="NADPH-DEPENDENT FERRIC-CHELATE REDUCTASE"/>
    <property type="match status" value="1"/>
</dbReference>
<dbReference type="OrthoDB" id="9814826at2"/>
<comment type="caution">
    <text evidence="3">The sequence shown here is derived from an EMBL/GenBank/DDBJ whole genome shotgun (WGS) entry which is preliminary data.</text>
</comment>
<accession>A0A8B2P2S0</accession>
<evidence type="ECO:0000313" key="4">
    <source>
        <dbReference type="Proteomes" id="UP000249590"/>
    </source>
</evidence>
<comment type="similarity">
    <text evidence="1">Belongs to the SIP oxidoreductase family.</text>
</comment>
<dbReference type="Pfam" id="PF04954">
    <property type="entry name" value="SIP"/>
    <property type="match status" value="1"/>
</dbReference>
<dbReference type="InterPro" id="IPR039374">
    <property type="entry name" value="SIP_fam"/>
</dbReference>
<dbReference type="Pfam" id="PF08021">
    <property type="entry name" value="FAD_binding_9"/>
    <property type="match status" value="1"/>
</dbReference>
<feature type="domain" description="FAD-binding FR-type" evidence="2">
    <location>
        <begin position="21"/>
        <end position="125"/>
    </location>
</feature>
<dbReference type="AlphaFoldDB" id="A0A8B2P2S0"/>
<dbReference type="InterPro" id="IPR039261">
    <property type="entry name" value="FNR_nucleotide-bd"/>
</dbReference>
<dbReference type="InterPro" id="IPR007037">
    <property type="entry name" value="SIP_rossman_dom"/>
</dbReference>
<dbReference type="InterPro" id="IPR017938">
    <property type="entry name" value="Riboflavin_synthase-like_b-brl"/>
</dbReference>
<proteinExistence type="inferred from homology"/>
<dbReference type="InterPro" id="IPR013113">
    <property type="entry name" value="SIP_FAD-bd"/>
</dbReference>
<name>A0A8B2P2S0_9HYPH</name>
<organism evidence="3 4">
    <name type="scientific">Acuticoccus sediminis</name>
    <dbReference type="NCBI Taxonomy" id="2184697"/>
    <lineage>
        <taxon>Bacteria</taxon>
        <taxon>Pseudomonadati</taxon>
        <taxon>Pseudomonadota</taxon>
        <taxon>Alphaproteobacteria</taxon>
        <taxon>Hyphomicrobiales</taxon>
        <taxon>Amorphaceae</taxon>
        <taxon>Acuticoccus</taxon>
    </lineage>
</organism>
<dbReference type="SUPFAM" id="SSF63380">
    <property type="entry name" value="Riboflavin synthase domain-like"/>
    <property type="match status" value="1"/>
</dbReference>
<dbReference type="EMBL" id="QHHQ01000001">
    <property type="protein sequence ID" value="RAI04446.1"/>
    <property type="molecule type" value="Genomic_DNA"/>
</dbReference>
<dbReference type="PANTHER" id="PTHR30157">
    <property type="entry name" value="FERRIC REDUCTASE, NADPH-DEPENDENT"/>
    <property type="match status" value="1"/>
</dbReference>
<evidence type="ECO:0000256" key="1">
    <source>
        <dbReference type="ARBA" id="ARBA00035644"/>
    </source>
</evidence>
<dbReference type="CDD" id="cd06193">
    <property type="entry name" value="siderophore_interacting"/>
    <property type="match status" value="1"/>
</dbReference>
<dbReference type="Gene3D" id="3.40.50.80">
    <property type="entry name" value="Nucleotide-binding domain of ferredoxin-NADP reductase (FNR) module"/>
    <property type="match status" value="1"/>
</dbReference>
<reference evidence="3 4" key="1">
    <citation type="submission" date="2018-05" db="EMBL/GenBank/DDBJ databases">
        <title>Acuticoccus sediminis sp. nov., isolated from deep-sea sediment of Indian Ocean.</title>
        <authorList>
            <person name="Liu X."/>
            <person name="Lai Q."/>
            <person name="Du Y."/>
            <person name="Sun F."/>
            <person name="Zhang X."/>
            <person name="Wang S."/>
            <person name="Shao Z."/>
        </authorList>
    </citation>
    <scope>NUCLEOTIDE SEQUENCE [LARGE SCALE GENOMIC DNA]</scope>
    <source>
        <strain evidence="3 4">PTG4-2</strain>
    </source>
</reference>